<dbReference type="OrthoDB" id="7510573at2"/>
<dbReference type="InterPro" id="IPR010994">
    <property type="entry name" value="RuvA_2-like"/>
</dbReference>
<dbReference type="InterPro" id="IPR051675">
    <property type="entry name" value="Endo/Exo/Phosphatase_dom_1"/>
</dbReference>
<keyword evidence="3" id="KW-1185">Reference proteome</keyword>
<proteinExistence type="predicted"/>
<comment type="caution">
    <text evidence="2">The sequence shown here is derived from an EMBL/GenBank/DDBJ whole genome shotgun (WGS) entry which is preliminary data.</text>
</comment>
<dbReference type="EMBL" id="PIQH01000001">
    <property type="protein sequence ID" value="RUO81563.1"/>
    <property type="molecule type" value="Genomic_DNA"/>
</dbReference>
<dbReference type="SUPFAM" id="SSF47781">
    <property type="entry name" value="RuvA domain 2-like"/>
    <property type="match status" value="1"/>
</dbReference>
<evidence type="ECO:0000313" key="2">
    <source>
        <dbReference type="EMBL" id="RUO81563.1"/>
    </source>
</evidence>
<protein>
    <submittedName>
        <fullName evidence="2">DNA uptake protein</fullName>
    </submittedName>
</protein>
<dbReference type="Proteomes" id="UP000287996">
    <property type="component" value="Unassembled WGS sequence"/>
</dbReference>
<dbReference type="GO" id="GO:0015628">
    <property type="term" value="P:protein secretion by the type II secretion system"/>
    <property type="evidence" value="ECO:0007669"/>
    <property type="project" value="TreeGrafter"/>
</dbReference>
<keyword evidence="1" id="KW-0732">Signal</keyword>
<dbReference type="PANTHER" id="PTHR21180">
    <property type="entry name" value="ENDONUCLEASE/EXONUCLEASE/PHOSPHATASE FAMILY DOMAIN-CONTAINING PROTEIN 1"/>
    <property type="match status" value="1"/>
</dbReference>
<dbReference type="InterPro" id="IPR004509">
    <property type="entry name" value="Competence_ComEA_HhH"/>
</dbReference>
<evidence type="ECO:0000313" key="3">
    <source>
        <dbReference type="Proteomes" id="UP000287996"/>
    </source>
</evidence>
<dbReference type="Pfam" id="PF12836">
    <property type="entry name" value="HHH_3"/>
    <property type="match status" value="1"/>
</dbReference>
<dbReference type="GO" id="GO:0015627">
    <property type="term" value="C:type II protein secretion system complex"/>
    <property type="evidence" value="ECO:0007669"/>
    <property type="project" value="TreeGrafter"/>
</dbReference>
<name>A0A432ZUJ0_9GAMM</name>
<dbReference type="Gene3D" id="1.10.150.280">
    <property type="entry name" value="AF1531-like domain"/>
    <property type="match status" value="1"/>
</dbReference>
<gene>
    <name evidence="2" type="ORF">CWI84_00990</name>
</gene>
<sequence length="102" mass="10890">MTVNKYLTSVALAAALTCSSVVLPLQAATVPQQQTVDESIDINTASPEAIAAAMRGVGLRKAERIVALREKLGGFTSLEQLLEVKGIGQRTLEKNKANLRLK</sequence>
<dbReference type="AlphaFoldDB" id="A0A432ZUJ0"/>
<reference evidence="2 3" key="1">
    <citation type="journal article" date="2011" name="Front. Microbiol.">
        <title>Genomic signatures of strain selection and enhancement in Bacillus atrophaeus var. globigii, a historical biowarfare simulant.</title>
        <authorList>
            <person name="Gibbons H.S."/>
            <person name="Broomall S.M."/>
            <person name="McNew L.A."/>
            <person name="Daligault H."/>
            <person name="Chapman C."/>
            <person name="Bruce D."/>
            <person name="Karavis M."/>
            <person name="Krepps M."/>
            <person name="McGregor P.A."/>
            <person name="Hong C."/>
            <person name="Park K.H."/>
            <person name="Akmal A."/>
            <person name="Feldman A."/>
            <person name="Lin J.S."/>
            <person name="Chang W.E."/>
            <person name="Higgs B.W."/>
            <person name="Demirev P."/>
            <person name="Lindquist J."/>
            <person name="Liem A."/>
            <person name="Fochler E."/>
            <person name="Read T.D."/>
            <person name="Tapia R."/>
            <person name="Johnson S."/>
            <person name="Bishop-Lilly K.A."/>
            <person name="Detter C."/>
            <person name="Han C."/>
            <person name="Sozhamannan S."/>
            <person name="Rosenzweig C.N."/>
            <person name="Skowronski E.W."/>
        </authorList>
    </citation>
    <scope>NUCLEOTIDE SEQUENCE [LARGE SCALE GENOMIC DNA]</scope>
    <source>
        <strain evidence="2 3">CC-PW-9</strain>
    </source>
</reference>
<dbReference type="PANTHER" id="PTHR21180:SF32">
    <property type="entry name" value="ENDONUCLEASE_EXONUCLEASE_PHOSPHATASE FAMILY DOMAIN-CONTAINING PROTEIN 1"/>
    <property type="match status" value="1"/>
</dbReference>
<organism evidence="2 3">
    <name type="scientific">Idiomarina tyrosinivorans</name>
    <dbReference type="NCBI Taxonomy" id="1445662"/>
    <lineage>
        <taxon>Bacteria</taxon>
        <taxon>Pseudomonadati</taxon>
        <taxon>Pseudomonadota</taxon>
        <taxon>Gammaproteobacteria</taxon>
        <taxon>Alteromonadales</taxon>
        <taxon>Idiomarinaceae</taxon>
        <taxon>Idiomarina</taxon>
    </lineage>
</organism>
<feature type="signal peptide" evidence="1">
    <location>
        <begin position="1"/>
        <end position="27"/>
    </location>
</feature>
<feature type="chain" id="PRO_5019582977" evidence="1">
    <location>
        <begin position="28"/>
        <end position="102"/>
    </location>
</feature>
<accession>A0A432ZUJ0</accession>
<dbReference type="NCBIfam" id="TIGR00426">
    <property type="entry name" value="competence protein ComEA helix-hairpin-helix repeat region"/>
    <property type="match status" value="1"/>
</dbReference>
<evidence type="ECO:0000256" key="1">
    <source>
        <dbReference type="SAM" id="SignalP"/>
    </source>
</evidence>